<gene>
    <name evidence="9" type="ORF">MU0050_001270</name>
</gene>
<evidence type="ECO:0000256" key="6">
    <source>
        <dbReference type="ARBA" id="ARBA00022989"/>
    </source>
</evidence>
<evidence type="ECO:0000256" key="5">
    <source>
        <dbReference type="ARBA" id="ARBA00022692"/>
    </source>
</evidence>
<feature type="transmembrane region" description="Helical" evidence="8">
    <location>
        <begin position="32"/>
        <end position="50"/>
    </location>
</feature>
<proteinExistence type="inferred from homology"/>
<dbReference type="RefSeq" id="WP_316515306.1">
    <property type="nucleotide sequence ID" value="NZ_OY726395.1"/>
</dbReference>
<reference evidence="9 10" key="1">
    <citation type="submission" date="2023-08" db="EMBL/GenBank/DDBJ databases">
        <authorList>
            <person name="Folkvardsen B D."/>
            <person name="Norman A."/>
        </authorList>
    </citation>
    <scope>NUCLEOTIDE SEQUENCE [LARGE SCALE GENOMIC DNA]</scope>
    <source>
        <strain evidence="9 10">Mu0050</strain>
    </source>
</reference>
<keyword evidence="3" id="KW-0813">Transport</keyword>
<keyword evidence="6 8" id="KW-1133">Transmembrane helix</keyword>
<feature type="transmembrane region" description="Helical" evidence="8">
    <location>
        <begin position="115"/>
        <end position="137"/>
    </location>
</feature>
<feature type="transmembrane region" description="Helical" evidence="8">
    <location>
        <begin position="62"/>
        <end position="80"/>
    </location>
</feature>
<evidence type="ECO:0000256" key="1">
    <source>
        <dbReference type="ARBA" id="ARBA00004651"/>
    </source>
</evidence>
<evidence type="ECO:0000256" key="8">
    <source>
        <dbReference type="SAM" id="Phobius"/>
    </source>
</evidence>
<dbReference type="Pfam" id="PF02293">
    <property type="entry name" value="AmiS_UreI"/>
    <property type="match status" value="1"/>
</dbReference>
<keyword evidence="4" id="KW-1003">Cell membrane</keyword>
<organism evidence="9 10">
    <name type="scientific">[Mycobacterium] wendilense</name>
    <dbReference type="NCBI Taxonomy" id="3064284"/>
    <lineage>
        <taxon>Bacteria</taxon>
        <taxon>Bacillati</taxon>
        <taxon>Actinomycetota</taxon>
        <taxon>Actinomycetes</taxon>
        <taxon>Mycobacteriales</taxon>
        <taxon>Mycobacteriaceae</taxon>
        <taxon>Mycolicibacter</taxon>
    </lineage>
</organism>
<protein>
    <submittedName>
        <fullName evidence="9">AmiS/UreI family transporter</fullName>
    </submittedName>
</protein>
<evidence type="ECO:0000313" key="10">
    <source>
        <dbReference type="Proteomes" id="UP001190466"/>
    </source>
</evidence>
<feature type="transmembrane region" description="Helical" evidence="8">
    <location>
        <begin position="6"/>
        <end position="25"/>
    </location>
</feature>
<comment type="subcellular location">
    <subcellularLocation>
        <location evidence="1">Cell membrane</location>
        <topology evidence="1">Multi-pass membrane protein</topology>
    </subcellularLocation>
</comment>
<sequence>MGNVGLVLVGVVLFVNGLVSVGVVSPRSAAPLNLFVGTAQVVLPTLVLVQAGADTALVNATWPSYLFGFTYLWFGLIQLTDLDPRGFGWYSAFVAAVVAYYAVKTVGTNPTFAVLWASYAFMWSLFFVLLGLGVTTLGRLDLGHFTGWVLVLLGIPTCTLPGILLLNGVWSTSAVAGFGALAALAVGIGASVVLARRSAVRAAAAVAPAEQIVVERVGEPQLV</sequence>
<evidence type="ECO:0000256" key="4">
    <source>
        <dbReference type="ARBA" id="ARBA00022475"/>
    </source>
</evidence>
<dbReference type="EMBL" id="OY726395">
    <property type="protein sequence ID" value="CAJ1580917.1"/>
    <property type="molecule type" value="Genomic_DNA"/>
</dbReference>
<dbReference type="InterPro" id="IPR038523">
    <property type="entry name" value="AmiSUreI_transpt_sf"/>
</dbReference>
<evidence type="ECO:0000256" key="3">
    <source>
        <dbReference type="ARBA" id="ARBA00022448"/>
    </source>
</evidence>
<dbReference type="InterPro" id="IPR003211">
    <property type="entry name" value="AmiSUreI_transpt"/>
</dbReference>
<feature type="transmembrane region" description="Helical" evidence="8">
    <location>
        <begin position="176"/>
        <end position="195"/>
    </location>
</feature>
<keyword evidence="7 8" id="KW-0472">Membrane</keyword>
<feature type="transmembrane region" description="Helical" evidence="8">
    <location>
        <begin position="87"/>
        <end position="103"/>
    </location>
</feature>
<keyword evidence="5 8" id="KW-0812">Transmembrane</keyword>
<comment type="similarity">
    <text evidence="2">Belongs to the AmiS/UreI family.</text>
</comment>
<evidence type="ECO:0000256" key="2">
    <source>
        <dbReference type="ARBA" id="ARBA00010068"/>
    </source>
</evidence>
<dbReference type="Gene3D" id="1.25.40.600">
    <property type="match status" value="1"/>
</dbReference>
<feature type="transmembrane region" description="Helical" evidence="8">
    <location>
        <begin position="149"/>
        <end position="170"/>
    </location>
</feature>
<keyword evidence="10" id="KW-1185">Reference proteome</keyword>
<name>A0ABM9MB35_9MYCO</name>
<evidence type="ECO:0000256" key="7">
    <source>
        <dbReference type="ARBA" id="ARBA00023136"/>
    </source>
</evidence>
<evidence type="ECO:0000313" key="9">
    <source>
        <dbReference type="EMBL" id="CAJ1580917.1"/>
    </source>
</evidence>
<accession>A0ABM9MB35</accession>
<dbReference type="Proteomes" id="UP001190466">
    <property type="component" value="Chromosome"/>
</dbReference>